<dbReference type="Proteomes" id="UP001244295">
    <property type="component" value="Unassembled WGS sequence"/>
</dbReference>
<reference evidence="1" key="1">
    <citation type="submission" date="2023-07" db="EMBL/GenBank/DDBJ databases">
        <title>Sorghum-associated microbial communities from plants grown in Nebraska, USA.</title>
        <authorList>
            <person name="Schachtman D."/>
        </authorList>
    </citation>
    <scope>NUCLEOTIDE SEQUENCE</scope>
    <source>
        <strain evidence="1">DS2795</strain>
    </source>
</reference>
<evidence type="ECO:0000313" key="1">
    <source>
        <dbReference type="EMBL" id="MDP9921138.1"/>
    </source>
</evidence>
<dbReference type="AlphaFoldDB" id="A0AAW8DNY3"/>
<evidence type="ECO:0000313" key="2">
    <source>
        <dbReference type="Proteomes" id="UP001244295"/>
    </source>
</evidence>
<proteinExistence type="predicted"/>
<protein>
    <submittedName>
        <fullName evidence="1">Uncharacterized protein</fullName>
    </submittedName>
</protein>
<comment type="caution">
    <text evidence="1">The sequence shown here is derived from an EMBL/GenBank/DDBJ whole genome shotgun (WGS) entry which is preliminary data.</text>
</comment>
<name>A0AAW8DNY3_9BURK</name>
<sequence length="120" mass="13085">MWPGSQVVEYAARLATMEANDGAAVAAGQSLRAIDNSPVRRLPHLLLAQDHGGPIALNPTAQKKDLRPAEAWFRVTVEGEDDAPVDGVREVRTHFDGTRESMARRWVHAATSVLIEQSGF</sequence>
<organism evidence="1 2">
    <name type="scientific">Variovorax boronicumulans</name>
    <dbReference type="NCBI Taxonomy" id="436515"/>
    <lineage>
        <taxon>Bacteria</taxon>
        <taxon>Pseudomonadati</taxon>
        <taxon>Pseudomonadota</taxon>
        <taxon>Betaproteobacteria</taxon>
        <taxon>Burkholderiales</taxon>
        <taxon>Comamonadaceae</taxon>
        <taxon>Variovorax</taxon>
    </lineage>
</organism>
<gene>
    <name evidence="1" type="ORF">J2W25_000143</name>
</gene>
<dbReference type="RefSeq" id="WP_307635529.1">
    <property type="nucleotide sequence ID" value="NZ_JAUSRR010000001.1"/>
</dbReference>
<accession>A0AAW8DNY3</accession>
<dbReference type="EMBL" id="JAUSRR010000001">
    <property type="protein sequence ID" value="MDP9921138.1"/>
    <property type="molecule type" value="Genomic_DNA"/>
</dbReference>